<dbReference type="PANTHER" id="PTHR21687:SF6">
    <property type="entry name" value="PLASMALEMMA VESICLE-ASSOCIATED PROTEIN"/>
    <property type="match status" value="1"/>
</dbReference>
<dbReference type="GO" id="GO:0007219">
    <property type="term" value="P:Notch signaling pathway"/>
    <property type="evidence" value="ECO:0007669"/>
    <property type="project" value="Ensembl"/>
</dbReference>
<reference evidence="3" key="2">
    <citation type="submission" date="2025-08" db="UniProtKB">
        <authorList>
            <consortium name="Ensembl"/>
        </authorList>
    </citation>
    <scope>IDENTIFICATION</scope>
</reference>
<protein>
    <submittedName>
        <fullName evidence="3">Plasmalemma vesicle associated protein b</fullName>
    </submittedName>
</protein>
<keyword evidence="2" id="KW-1133">Transmembrane helix</keyword>
<evidence type="ECO:0000313" key="3">
    <source>
        <dbReference type="Ensembl" id="ENSSMAP00000034233.2"/>
    </source>
</evidence>
<dbReference type="Ensembl" id="ENSSMAT00000034672.2">
    <property type="protein sequence ID" value="ENSSMAP00000034233.2"/>
    <property type="gene ID" value="ENSSMAG00000020944.2"/>
</dbReference>
<name>A0A8D3BHB5_SCOMX</name>
<sequence length="348" mass="40221">MYSSSYSQAKFGLEAREPLHKTKGKSCGYYMRIVFFFSSLIQSLIIVSLVLFLIYGQPEKSAEERRVEELELNFNRLGENNIALRKEKGELGAQLAARTAEKAALEKDFEKLKTEANNTIFQLRNRLVSCCLIPICTFKKIMMTRRPTPPIVAPAVVTSSSELKMLQSLNAQQKAMINLIQTNFTQTVQYLSQERDNALKDRDTHHQDAITLRRENTLLKEQGTTYTKKCKEDFAHSLDGITTVTRDFLNRINSLFPHQLTFHLTCVKQQEQMEKIRHSCTNLSRDVENKFQLYLDNVGNKVCARFVLVCVCVCVCVTRYVFSYGYKTKKSQSSYWRGWYQRIFGSMK</sequence>
<organism evidence="3 4">
    <name type="scientific">Scophthalmus maximus</name>
    <name type="common">Turbot</name>
    <name type="synonym">Psetta maxima</name>
    <dbReference type="NCBI Taxonomy" id="52904"/>
    <lineage>
        <taxon>Eukaryota</taxon>
        <taxon>Metazoa</taxon>
        <taxon>Chordata</taxon>
        <taxon>Craniata</taxon>
        <taxon>Vertebrata</taxon>
        <taxon>Euteleostomi</taxon>
        <taxon>Actinopterygii</taxon>
        <taxon>Neopterygii</taxon>
        <taxon>Teleostei</taxon>
        <taxon>Neoteleostei</taxon>
        <taxon>Acanthomorphata</taxon>
        <taxon>Carangaria</taxon>
        <taxon>Pleuronectiformes</taxon>
        <taxon>Pleuronectoidei</taxon>
        <taxon>Scophthalmidae</taxon>
        <taxon>Scophthalmus</taxon>
    </lineage>
</organism>
<evidence type="ECO:0000256" key="2">
    <source>
        <dbReference type="SAM" id="Phobius"/>
    </source>
</evidence>
<dbReference type="InterPro" id="IPR009538">
    <property type="entry name" value="PV-1"/>
</dbReference>
<keyword evidence="2" id="KW-0472">Membrane</keyword>
<dbReference type="GO" id="GO:0043114">
    <property type="term" value="P:regulation of vascular permeability"/>
    <property type="evidence" value="ECO:0007669"/>
    <property type="project" value="Ensembl"/>
</dbReference>
<dbReference type="AlphaFoldDB" id="A0A8D3BHB5"/>
<dbReference type="PANTHER" id="PTHR21687">
    <property type="entry name" value="PLASMALEMMA VESICLE-ASSOCIATED PROTEIN"/>
    <property type="match status" value="1"/>
</dbReference>
<keyword evidence="1" id="KW-0175">Coiled coil</keyword>
<feature type="coiled-coil region" evidence="1">
    <location>
        <begin position="60"/>
        <end position="115"/>
    </location>
</feature>
<accession>A0A8D3BHB5</accession>
<dbReference type="GeneTree" id="ENSGT00390000006166"/>
<feature type="transmembrane region" description="Helical" evidence="2">
    <location>
        <begin position="29"/>
        <end position="55"/>
    </location>
</feature>
<reference evidence="3" key="1">
    <citation type="submission" date="2023-05" db="EMBL/GenBank/DDBJ databases">
        <title>High-quality long-read genome of Scophthalmus maximus.</title>
        <authorList>
            <person name="Lien S."/>
            <person name="Martinez P."/>
        </authorList>
    </citation>
    <scope>NUCLEOTIDE SEQUENCE [LARGE SCALE GENOMIC DNA]</scope>
</reference>
<evidence type="ECO:0000256" key="1">
    <source>
        <dbReference type="SAM" id="Coils"/>
    </source>
</evidence>
<dbReference type="Proteomes" id="UP000694558">
    <property type="component" value="Chromosome 12"/>
</dbReference>
<evidence type="ECO:0000313" key="4">
    <source>
        <dbReference type="Proteomes" id="UP000694558"/>
    </source>
</evidence>
<dbReference type="Pfam" id="PF06637">
    <property type="entry name" value="PV-1"/>
    <property type="match status" value="1"/>
</dbReference>
<proteinExistence type="predicted"/>
<keyword evidence="2" id="KW-0812">Transmembrane</keyword>
<dbReference type="GO" id="GO:0002693">
    <property type="term" value="P:positive regulation of cellular extravasation"/>
    <property type="evidence" value="ECO:0007669"/>
    <property type="project" value="TreeGrafter"/>
</dbReference>